<comment type="caution">
    <text evidence="1">The sequence shown here is derived from an EMBL/GenBank/DDBJ whole genome shotgun (WGS) entry which is preliminary data.</text>
</comment>
<dbReference type="EMBL" id="BMAU01021373">
    <property type="protein sequence ID" value="GFY26049.1"/>
    <property type="molecule type" value="Genomic_DNA"/>
</dbReference>
<protein>
    <submittedName>
        <fullName evidence="1">HTH_Tnp_Tc3_2 domain-containing protein</fullName>
    </submittedName>
</protein>
<organism evidence="1 2">
    <name type="scientific">Trichonephila clavipes</name>
    <name type="common">Golden silk orbweaver</name>
    <name type="synonym">Nephila clavipes</name>
    <dbReference type="NCBI Taxonomy" id="2585209"/>
    <lineage>
        <taxon>Eukaryota</taxon>
        <taxon>Metazoa</taxon>
        <taxon>Ecdysozoa</taxon>
        <taxon>Arthropoda</taxon>
        <taxon>Chelicerata</taxon>
        <taxon>Arachnida</taxon>
        <taxon>Araneae</taxon>
        <taxon>Araneomorphae</taxon>
        <taxon>Entelegynae</taxon>
        <taxon>Araneoidea</taxon>
        <taxon>Nephilidae</taxon>
        <taxon>Trichonephila</taxon>
    </lineage>
</organism>
<evidence type="ECO:0000313" key="2">
    <source>
        <dbReference type="Proteomes" id="UP000887159"/>
    </source>
</evidence>
<reference evidence="1" key="1">
    <citation type="submission" date="2020-08" db="EMBL/GenBank/DDBJ databases">
        <title>Multicomponent nature underlies the extraordinary mechanical properties of spider dragline silk.</title>
        <authorList>
            <person name="Kono N."/>
            <person name="Nakamura H."/>
            <person name="Mori M."/>
            <person name="Yoshida Y."/>
            <person name="Ohtoshi R."/>
            <person name="Malay A.D."/>
            <person name="Moran D.A.P."/>
            <person name="Tomita M."/>
            <person name="Numata K."/>
            <person name="Arakawa K."/>
        </authorList>
    </citation>
    <scope>NUCLEOTIDE SEQUENCE</scope>
</reference>
<dbReference type="AlphaFoldDB" id="A0A8X6W0V9"/>
<dbReference type="InterPro" id="IPR036397">
    <property type="entry name" value="RNaseH_sf"/>
</dbReference>
<evidence type="ECO:0000313" key="1">
    <source>
        <dbReference type="EMBL" id="GFY26049.1"/>
    </source>
</evidence>
<dbReference type="GO" id="GO:0003676">
    <property type="term" value="F:nucleic acid binding"/>
    <property type="evidence" value="ECO:0007669"/>
    <property type="project" value="InterPro"/>
</dbReference>
<accession>A0A8X6W0V9</accession>
<name>A0A8X6W0V9_TRICX</name>
<sequence>MNEGVARVIRAHYEQLSEFERGRLIGLKEAGWANRRITRHMSRSNAAIRRCWQEWLTVVDFSVRMSYKSLRRHLSVKATHCRDRLQWFLALSGWNHADWGRIVFSDESRFQLFPDDRRRRVRKHPRQRTDPAFTISRYTGPHSRVMVWGAISFDSLTLLVVIKDTTYTAQQYVDDVLRTVLLPFI</sequence>
<gene>
    <name evidence="1" type="primary">X975_07143</name>
    <name evidence="1" type="ORF">TNCV_1917991</name>
</gene>
<keyword evidence="2" id="KW-1185">Reference proteome</keyword>
<proteinExistence type="predicted"/>
<dbReference type="Gene3D" id="3.30.420.10">
    <property type="entry name" value="Ribonuclease H-like superfamily/Ribonuclease H"/>
    <property type="match status" value="1"/>
</dbReference>
<dbReference type="Gene3D" id="1.10.10.60">
    <property type="entry name" value="Homeodomain-like"/>
    <property type="match status" value="1"/>
</dbReference>
<dbReference type="Proteomes" id="UP000887159">
    <property type="component" value="Unassembled WGS sequence"/>
</dbReference>